<dbReference type="PANTHER" id="PTHR36120">
    <property type="entry name" value="FUCOSE ISOMERASE"/>
    <property type="match status" value="1"/>
</dbReference>
<dbReference type="GO" id="GO:0016861">
    <property type="term" value="F:intramolecular oxidoreductase activity, interconverting aldoses and ketoses"/>
    <property type="evidence" value="ECO:0007669"/>
    <property type="project" value="InterPro"/>
</dbReference>
<dbReference type="PANTHER" id="PTHR36120:SF1">
    <property type="entry name" value="L-FUCOSE ISOMERASE C-TERMINAL DOMAIN-CONTAINING PROTEIN"/>
    <property type="match status" value="1"/>
</dbReference>
<gene>
    <name evidence="3" type="ORF">S01H4_62566</name>
</gene>
<organism evidence="3">
    <name type="scientific">marine sediment metagenome</name>
    <dbReference type="NCBI Taxonomy" id="412755"/>
    <lineage>
        <taxon>unclassified sequences</taxon>
        <taxon>metagenomes</taxon>
        <taxon>ecological metagenomes</taxon>
    </lineage>
</organism>
<dbReference type="AlphaFoldDB" id="X1DFK0"/>
<proteinExistence type="predicted"/>
<protein>
    <submittedName>
        <fullName evidence="3">Uncharacterized protein</fullName>
    </submittedName>
</protein>
<dbReference type="EMBL" id="BART01037375">
    <property type="protein sequence ID" value="GAH07075.1"/>
    <property type="molecule type" value="Genomic_DNA"/>
</dbReference>
<evidence type="ECO:0000313" key="3">
    <source>
        <dbReference type="EMBL" id="GAH07075.1"/>
    </source>
</evidence>
<reference evidence="3" key="1">
    <citation type="journal article" date="2014" name="Front. Microbiol.">
        <title>High frequency of phylogenetically diverse reductive dehalogenase-homologous genes in deep subseafloor sedimentary metagenomes.</title>
        <authorList>
            <person name="Kawai M."/>
            <person name="Futagami T."/>
            <person name="Toyoda A."/>
            <person name="Takaki Y."/>
            <person name="Nishi S."/>
            <person name="Hori S."/>
            <person name="Arai W."/>
            <person name="Tsubouchi T."/>
            <person name="Morono Y."/>
            <person name="Uchiyama I."/>
            <person name="Ito T."/>
            <person name="Fujiyama A."/>
            <person name="Inagaki F."/>
            <person name="Takami H."/>
        </authorList>
    </citation>
    <scope>NUCLEOTIDE SEQUENCE</scope>
    <source>
        <strain evidence="3">Expedition CK06-06</strain>
    </source>
</reference>
<dbReference type="SUPFAM" id="SSF53743">
    <property type="entry name" value="FucI/AraA N-terminal and middle domains"/>
    <property type="match status" value="1"/>
</dbReference>
<dbReference type="GO" id="GO:0005996">
    <property type="term" value="P:monosaccharide metabolic process"/>
    <property type="evidence" value="ECO:0007669"/>
    <property type="project" value="InterPro"/>
</dbReference>
<name>X1DFK0_9ZZZZ</name>
<dbReference type="InterPro" id="IPR009015">
    <property type="entry name" value="Fucose_isomerase_N/cen_sf"/>
</dbReference>
<feature type="non-terminal residue" evidence="3">
    <location>
        <position position="1"/>
    </location>
</feature>
<keyword evidence="1" id="KW-0413">Isomerase</keyword>
<sequence>ATLAVIFGNRDFFPDNLVTEARKDIQAVFQEYDIRPVMVGESDSKLSSIETYENAKICANLFKAHRDDIDGILVVLPNFGDEKAVADTIKLSGLQVPILVQAYPDELNAFGRAPIAPKRALRNPFTTWQTPINFFKSALKLSPIG</sequence>
<keyword evidence="2" id="KW-0119">Carbohydrate metabolism</keyword>
<evidence type="ECO:0000256" key="2">
    <source>
        <dbReference type="ARBA" id="ARBA00023277"/>
    </source>
</evidence>
<comment type="caution">
    <text evidence="3">The sequence shown here is derived from an EMBL/GenBank/DDBJ whole genome shotgun (WGS) entry which is preliminary data.</text>
</comment>
<accession>X1DFK0</accession>
<evidence type="ECO:0000256" key="1">
    <source>
        <dbReference type="ARBA" id="ARBA00023235"/>
    </source>
</evidence>
<dbReference type="GO" id="GO:0005737">
    <property type="term" value="C:cytoplasm"/>
    <property type="evidence" value="ECO:0007669"/>
    <property type="project" value="InterPro"/>
</dbReference>